<dbReference type="NCBIfam" id="TIGR00722">
    <property type="entry name" value="ttdA_fumA_fumB"/>
    <property type="match status" value="1"/>
</dbReference>
<comment type="similarity">
    <text evidence="2">Belongs to the class-I fumarase family.</text>
</comment>
<keyword evidence="5" id="KW-0479">Metal-binding</keyword>
<dbReference type="GO" id="GO:0046872">
    <property type="term" value="F:metal ion binding"/>
    <property type="evidence" value="ECO:0007669"/>
    <property type="project" value="UniProtKB-KW"/>
</dbReference>
<evidence type="ECO:0000256" key="5">
    <source>
        <dbReference type="ARBA" id="ARBA00022723"/>
    </source>
</evidence>
<reference evidence="13" key="1">
    <citation type="submission" date="2019-11" db="EMBL/GenBank/DDBJ databases">
        <authorList>
            <person name="Feng L."/>
        </authorList>
    </citation>
    <scope>NUCLEOTIDE SEQUENCE</scope>
    <source>
        <strain evidence="13">CbolteaeLFYP116</strain>
    </source>
</reference>
<dbReference type="PANTHER" id="PTHR30389">
    <property type="entry name" value="FUMARATE HYDRATASE-RELATED"/>
    <property type="match status" value="1"/>
</dbReference>
<evidence type="ECO:0000256" key="2">
    <source>
        <dbReference type="ARBA" id="ARBA00008876"/>
    </source>
</evidence>
<dbReference type="EC" id="4.2.1.32" evidence="9"/>
<dbReference type="EMBL" id="CACRTF010000009">
    <property type="protein sequence ID" value="VYS89989.1"/>
    <property type="molecule type" value="Genomic_DNA"/>
</dbReference>
<evidence type="ECO:0000256" key="3">
    <source>
        <dbReference type="ARBA" id="ARBA00011209"/>
    </source>
</evidence>
<dbReference type="PANTHER" id="PTHR30389:SF19">
    <property type="entry name" value="L(+)-TARTRATE DEHYDRATASE SUBUNIT ALPHA"/>
    <property type="match status" value="1"/>
</dbReference>
<evidence type="ECO:0000256" key="7">
    <source>
        <dbReference type="ARBA" id="ARBA00023014"/>
    </source>
</evidence>
<evidence type="ECO:0000313" key="13">
    <source>
        <dbReference type="EMBL" id="VYS89989.1"/>
    </source>
</evidence>
<dbReference type="AlphaFoldDB" id="A0A6N2SAG2"/>
<keyword evidence="7" id="KW-0411">Iron-sulfur</keyword>
<dbReference type="Pfam" id="PF05681">
    <property type="entry name" value="Fumerase"/>
    <property type="match status" value="1"/>
</dbReference>
<evidence type="ECO:0000256" key="1">
    <source>
        <dbReference type="ARBA" id="ARBA00001915"/>
    </source>
</evidence>
<dbReference type="GO" id="GO:0051539">
    <property type="term" value="F:4 iron, 4 sulfur cluster binding"/>
    <property type="evidence" value="ECO:0007669"/>
    <property type="project" value="UniProtKB-KW"/>
</dbReference>
<dbReference type="InterPro" id="IPR004646">
    <property type="entry name" value="Fe-S_hydro-lyase_TtdA-typ_cat"/>
</dbReference>
<evidence type="ECO:0000256" key="4">
    <source>
        <dbReference type="ARBA" id="ARBA00022485"/>
    </source>
</evidence>
<name>A0A6N2SAG2_9FIRM</name>
<keyword evidence="6" id="KW-0408">Iron</keyword>
<evidence type="ECO:0000256" key="11">
    <source>
        <dbReference type="ARBA" id="ARBA00049253"/>
    </source>
</evidence>
<dbReference type="GO" id="GO:0008730">
    <property type="term" value="F:L(+)-tartrate dehydratase activity"/>
    <property type="evidence" value="ECO:0007669"/>
    <property type="project" value="UniProtKB-EC"/>
</dbReference>
<accession>A0A6N2SAG2</accession>
<dbReference type="KEGG" id="cbol:CGC65_18420"/>
<sequence>MTHEDAKQRFTDIMEKFIGMSSKRLPDDVYAKLKECGEKEDSDIQKVIYNAYFENLDMAGKLSRPCCQDTGLLHFYIKMGTGFAYQGMVADCLREATHNATYSAPLRQNTVNYFEERNTNDNTGERMPWINWDIVPDNDDLEIITYFAGGGCCLPGRSQVFKPSDGYAAIIRYVFDAVSDLGINACPPLIVGVGLGHNAENAALLSKKAYLRPLGTSHPHPKGAQLEQDLLEGLNKLGIGAQGLRGNCAAMEVHIESSARHTATIAIGVNVACYAHRRGVIRFHNDLSYEMPTYKGVTL</sequence>
<keyword evidence="4" id="KW-0004">4Fe-4S</keyword>
<organism evidence="13">
    <name type="scientific">Enterocloster bolteae</name>
    <dbReference type="NCBI Taxonomy" id="208479"/>
    <lineage>
        <taxon>Bacteria</taxon>
        <taxon>Bacillati</taxon>
        <taxon>Bacillota</taxon>
        <taxon>Clostridia</taxon>
        <taxon>Lachnospirales</taxon>
        <taxon>Lachnospiraceae</taxon>
        <taxon>Enterocloster</taxon>
    </lineage>
</organism>
<gene>
    <name evidence="13" type="primary">ttdA_2</name>
    <name evidence="13" type="ORF">CBLFYP116_01085</name>
</gene>
<proteinExistence type="inferred from homology"/>
<comment type="catalytic activity">
    <reaction evidence="11">
        <text>(2R,3R)-tartrate = oxaloacetate + H2O</text>
        <dbReference type="Rhea" id="RHEA:15413"/>
        <dbReference type="ChEBI" id="CHEBI:15377"/>
        <dbReference type="ChEBI" id="CHEBI:16452"/>
        <dbReference type="ChEBI" id="CHEBI:30924"/>
        <dbReference type="EC" id="4.2.1.32"/>
    </reaction>
</comment>
<comment type="cofactor">
    <cofactor evidence="1">
        <name>iron-sulfur cluster</name>
        <dbReference type="ChEBI" id="CHEBI:30408"/>
    </cofactor>
</comment>
<dbReference type="NCBIfam" id="NF006084">
    <property type="entry name" value="PRK08230.1"/>
    <property type="match status" value="1"/>
</dbReference>
<protein>
    <recommendedName>
        <fullName evidence="10">L(+)-tartrate dehydratase subunit alpha</fullName>
        <ecNumber evidence="9">4.2.1.32</ecNumber>
    </recommendedName>
</protein>
<dbReference type="RefSeq" id="WP_002564856.1">
    <property type="nucleotide sequence ID" value="NZ_BAABZS010000001.1"/>
</dbReference>
<dbReference type="GeneID" id="23112918"/>
<evidence type="ECO:0000256" key="10">
    <source>
        <dbReference type="ARBA" id="ARBA00040103"/>
    </source>
</evidence>
<dbReference type="InterPro" id="IPR051208">
    <property type="entry name" value="Class-I_Fumarase/Tartrate_DH"/>
</dbReference>
<evidence type="ECO:0000256" key="8">
    <source>
        <dbReference type="ARBA" id="ARBA00023239"/>
    </source>
</evidence>
<evidence type="ECO:0000256" key="6">
    <source>
        <dbReference type="ARBA" id="ARBA00023004"/>
    </source>
</evidence>
<comment type="subunit">
    <text evidence="3">Tetramer of two alpha and two beta subunits.</text>
</comment>
<feature type="domain" description="Fe-S hydro-lyase tartrate dehydratase alpha-type catalytic" evidence="12">
    <location>
        <begin position="12"/>
        <end position="280"/>
    </location>
</feature>
<keyword evidence="8 13" id="KW-0456">Lyase</keyword>
<evidence type="ECO:0000256" key="9">
    <source>
        <dbReference type="ARBA" id="ARBA00039027"/>
    </source>
</evidence>
<evidence type="ECO:0000259" key="12">
    <source>
        <dbReference type="Pfam" id="PF05681"/>
    </source>
</evidence>